<name>F8ABD2_THEID</name>
<evidence type="ECO:0000256" key="1">
    <source>
        <dbReference type="SAM" id="MobiDB-lite"/>
    </source>
</evidence>
<keyword evidence="3" id="KW-1185">Reference proteome</keyword>
<dbReference type="HOGENOM" id="CLU_1651349_0_0_0"/>
<dbReference type="STRING" id="667014.Thein_0561"/>
<sequence length="160" mass="18525">MTISESLRAKQSSPCREATQSPWRSLRLRCPRSGPRLLRRHFVPPRNDPEGSLRRAFALLVMTRLGHFFGTLYLLVRLLRLLTQPRNDLKKITQQPRNDTLTCHCEDLLGRSLRYARDRQSSLRNITSGQQPLAIHHVVTASTYYICHCERSEAVSNFKN</sequence>
<dbReference type="KEGG" id="tid:Thein_0561"/>
<dbReference type="EMBL" id="CP002683">
    <property type="protein sequence ID" value="AEH44442.1"/>
    <property type="molecule type" value="Genomic_DNA"/>
</dbReference>
<accession>F8ABD2</accession>
<dbReference type="Proteomes" id="UP000006793">
    <property type="component" value="Chromosome"/>
</dbReference>
<reference evidence="3" key="1">
    <citation type="submission" date="2011-04" db="EMBL/GenBank/DDBJ databases">
        <title>The complete genome of Thermodesulfatator indicus DSM 15286.</title>
        <authorList>
            <person name="Lucas S."/>
            <person name="Copeland A."/>
            <person name="Lapidus A."/>
            <person name="Bruce D."/>
            <person name="Goodwin L."/>
            <person name="Pitluck S."/>
            <person name="Peters L."/>
            <person name="Kyrpides N."/>
            <person name="Mavromatis K."/>
            <person name="Pagani I."/>
            <person name="Ivanova N."/>
            <person name="Saunders L."/>
            <person name="Detter J.C."/>
            <person name="Tapia R."/>
            <person name="Han C."/>
            <person name="Land M."/>
            <person name="Hauser L."/>
            <person name="Markowitz V."/>
            <person name="Cheng J.-F."/>
            <person name="Hugenholtz P."/>
            <person name="Woyke T."/>
            <person name="Wu D."/>
            <person name="Spring S."/>
            <person name="Schroeder M."/>
            <person name="Brambilla E."/>
            <person name="Klenk H.-P."/>
            <person name="Eisen J.A."/>
        </authorList>
    </citation>
    <scope>NUCLEOTIDE SEQUENCE [LARGE SCALE GENOMIC DNA]</scope>
    <source>
        <strain evidence="3">DSM 15286 / JCM 11887 / CIR29812</strain>
    </source>
</reference>
<organism evidence="2 3">
    <name type="scientific">Thermodesulfatator indicus (strain DSM 15286 / JCM 11887 / CIR29812)</name>
    <dbReference type="NCBI Taxonomy" id="667014"/>
    <lineage>
        <taxon>Bacteria</taxon>
        <taxon>Pseudomonadati</taxon>
        <taxon>Thermodesulfobacteriota</taxon>
        <taxon>Thermodesulfobacteria</taxon>
        <taxon>Thermodesulfobacteriales</taxon>
        <taxon>Thermodesulfatatoraceae</taxon>
        <taxon>Thermodesulfatator</taxon>
    </lineage>
</organism>
<evidence type="ECO:0000313" key="3">
    <source>
        <dbReference type="Proteomes" id="UP000006793"/>
    </source>
</evidence>
<reference evidence="2 3" key="2">
    <citation type="journal article" date="2012" name="Stand. Genomic Sci.">
        <title>Complete genome sequence of the thermophilic sulfate-reducing ocean bacterium Thermodesulfatator indicus type strain (CIR29812(T)).</title>
        <authorList>
            <person name="Anderson I."/>
            <person name="Saunders E."/>
            <person name="Lapidus A."/>
            <person name="Nolan M."/>
            <person name="Lucas S."/>
            <person name="Tice H."/>
            <person name="Del Rio T.G."/>
            <person name="Cheng J.F."/>
            <person name="Han C."/>
            <person name="Tapia R."/>
            <person name="Goodwin L.A."/>
            <person name="Pitluck S."/>
            <person name="Liolios K."/>
            <person name="Mavromatis K."/>
            <person name="Pagani I."/>
            <person name="Ivanova N."/>
            <person name="Mikhailova N."/>
            <person name="Pati A."/>
            <person name="Chen A."/>
            <person name="Palaniappan K."/>
            <person name="Land M."/>
            <person name="Hauser L."/>
            <person name="Jeffries C.D."/>
            <person name="Chang Y.J."/>
            <person name="Brambilla E.M."/>
            <person name="Rohde M."/>
            <person name="Spring S."/>
            <person name="Goker M."/>
            <person name="Detter J.C."/>
            <person name="Woyke T."/>
            <person name="Bristow J."/>
            <person name="Eisen J.A."/>
            <person name="Markowitz V."/>
            <person name="Hugenholtz P."/>
            <person name="Kyrpides N.C."/>
            <person name="Klenk H.P."/>
        </authorList>
    </citation>
    <scope>NUCLEOTIDE SEQUENCE [LARGE SCALE GENOMIC DNA]</scope>
    <source>
        <strain evidence="3">DSM 15286 / JCM 11887 / CIR29812</strain>
    </source>
</reference>
<feature type="region of interest" description="Disordered" evidence="1">
    <location>
        <begin position="1"/>
        <end position="20"/>
    </location>
</feature>
<evidence type="ECO:0000313" key="2">
    <source>
        <dbReference type="EMBL" id="AEH44442.1"/>
    </source>
</evidence>
<proteinExistence type="predicted"/>
<gene>
    <name evidence="2" type="ordered locus">Thein_0561</name>
</gene>
<dbReference type="AlphaFoldDB" id="F8ABD2"/>
<dbReference type="PaxDb" id="667014-Thein_0561"/>
<dbReference type="InParanoid" id="F8ABD2"/>
<protein>
    <submittedName>
        <fullName evidence="2">Uncharacterized protein</fullName>
    </submittedName>
</protein>